<sequence length="83" mass="9172">MFQWTMYAYGSRLNCSYESNSRSRSATGSCARTLRSNPTWTDWNGYRENLAKTGVAVIGVVLAMLACVAAGIAIIGMRRKTKE</sequence>
<evidence type="ECO:0000313" key="2">
    <source>
        <dbReference type="Proteomes" id="UP000470200"/>
    </source>
</evidence>
<comment type="caution">
    <text evidence="1">The sequence shown here is derived from an EMBL/GenBank/DDBJ whole genome shotgun (WGS) entry which is preliminary data.</text>
</comment>
<proteinExistence type="predicted"/>
<name>A0A6A2QWI4_BIFAD</name>
<accession>A0A6A2QWI4</accession>
<reference evidence="1 2" key="1">
    <citation type="journal article" date="2019" name="Nat. Med.">
        <title>A library of human gut bacterial isolates paired with longitudinal multiomics data enables mechanistic microbiome research.</title>
        <authorList>
            <person name="Poyet M."/>
            <person name="Groussin M."/>
            <person name="Gibbons S.M."/>
            <person name="Avila-Pacheco J."/>
            <person name="Jiang X."/>
            <person name="Kearney S.M."/>
            <person name="Perrotta A.R."/>
            <person name="Berdy B."/>
            <person name="Zhao S."/>
            <person name="Lieberman T.D."/>
            <person name="Swanson P.K."/>
            <person name="Smith M."/>
            <person name="Roesemann S."/>
            <person name="Alexander J.E."/>
            <person name="Rich S.A."/>
            <person name="Livny J."/>
            <person name="Vlamakis H."/>
            <person name="Clish C."/>
            <person name="Bullock K."/>
            <person name="Deik A."/>
            <person name="Scott J."/>
            <person name="Pierce K.A."/>
            <person name="Xavier R.J."/>
            <person name="Alm E.J."/>
        </authorList>
    </citation>
    <scope>NUCLEOTIDE SEQUENCE [LARGE SCALE GENOMIC DNA]</scope>
    <source>
        <strain evidence="1 2">BIOML-A105</strain>
    </source>
</reference>
<dbReference type="RefSeq" id="WP_143239102.1">
    <property type="nucleotide sequence ID" value="NZ_CACRSR010000013.1"/>
</dbReference>
<evidence type="ECO:0000313" key="1">
    <source>
        <dbReference type="EMBL" id="KAB5883844.1"/>
    </source>
</evidence>
<organism evidence="1 2">
    <name type="scientific">Bifidobacterium adolescentis</name>
    <dbReference type="NCBI Taxonomy" id="1680"/>
    <lineage>
        <taxon>Bacteria</taxon>
        <taxon>Bacillati</taxon>
        <taxon>Actinomycetota</taxon>
        <taxon>Actinomycetes</taxon>
        <taxon>Bifidobacteriales</taxon>
        <taxon>Bifidobacteriaceae</taxon>
        <taxon>Bifidobacterium</taxon>
    </lineage>
</organism>
<dbReference type="EMBL" id="WDIP01000009">
    <property type="protein sequence ID" value="KAB5883844.1"/>
    <property type="molecule type" value="Genomic_DNA"/>
</dbReference>
<protein>
    <submittedName>
        <fullName evidence="1">Uncharacterized protein</fullName>
    </submittedName>
</protein>
<dbReference type="Proteomes" id="UP000470200">
    <property type="component" value="Unassembled WGS sequence"/>
</dbReference>
<gene>
    <name evidence="1" type="ORF">GA629_07650</name>
</gene>
<dbReference type="AlphaFoldDB" id="A0A6A2QWI4"/>